<keyword evidence="2 15" id="KW-0479">Metal-binding</keyword>
<dbReference type="GO" id="GO:0035513">
    <property type="term" value="P:oxidative RNA demethylation"/>
    <property type="evidence" value="ECO:0007669"/>
    <property type="project" value="TreeGrafter"/>
</dbReference>
<dbReference type="AlphaFoldDB" id="A0A0P9YVF0"/>
<keyword evidence="6 15" id="KW-0408">Iron</keyword>
<evidence type="ECO:0000256" key="13">
    <source>
        <dbReference type="ARBA" id="ARBA00082512"/>
    </source>
</evidence>
<comment type="similarity">
    <text evidence="1">Belongs to the alkB family.</text>
</comment>
<evidence type="ECO:0000313" key="17">
    <source>
        <dbReference type="EMBL" id="KPY49956.1"/>
    </source>
</evidence>
<feature type="binding site" evidence="14">
    <location>
        <position position="85"/>
    </location>
    <ligand>
        <name>substrate</name>
    </ligand>
</feature>
<dbReference type="InterPro" id="IPR027450">
    <property type="entry name" value="AlkB-like"/>
</dbReference>
<accession>A0A0P9YVF0</accession>
<evidence type="ECO:0000256" key="9">
    <source>
        <dbReference type="ARBA" id="ARBA00055649"/>
    </source>
</evidence>
<evidence type="ECO:0000256" key="3">
    <source>
        <dbReference type="ARBA" id="ARBA00022763"/>
    </source>
</evidence>
<evidence type="ECO:0000256" key="6">
    <source>
        <dbReference type="ARBA" id="ARBA00023004"/>
    </source>
</evidence>
<keyword evidence="3" id="KW-0227">DNA damage</keyword>
<evidence type="ECO:0000256" key="1">
    <source>
        <dbReference type="ARBA" id="ARBA00007879"/>
    </source>
</evidence>
<dbReference type="EMBL" id="LJRF01000047">
    <property type="protein sequence ID" value="KPY49956.1"/>
    <property type="molecule type" value="Genomic_DNA"/>
</dbReference>
<dbReference type="GO" id="GO:0006281">
    <property type="term" value="P:DNA repair"/>
    <property type="evidence" value="ECO:0007669"/>
    <property type="project" value="UniProtKB-KW"/>
</dbReference>
<comment type="function">
    <text evidence="9">Dioxygenase that repairs alkylated DNA and RNA containing 3-methylcytosine or 1-methyladenine by oxidative demethylation. Has highest activity towards 3-methylcytosine. Has lower activity towards alkylated DNA containing ethenoadenine, and no detectable activity towards 1-methylguanine or 3-methylthymine. Accepts double-stranded and single-stranded substrates. Requires molecular oxygen, alpha-ketoglutarate and iron. Provides extensive resistance to alkylating agents such as MMS and DMS (SN2 agents), but not to MMNG and MNU (SN1 agents).</text>
</comment>
<feature type="binding site" evidence="14">
    <location>
        <begin position="220"/>
        <end position="226"/>
    </location>
    <ligand>
        <name>2-oxoglutarate</name>
        <dbReference type="ChEBI" id="CHEBI:16810"/>
    </ligand>
</feature>
<evidence type="ECO:0000256" key="10">
    <source>
        <dbReference type="ARBA" id="ARBA00066725"/>
    </source>
</evidence>
<dbReference type="InterPro" id="IPR037151">
    <property type="entry name" value="AlkB-like_sf"/>
</dbReference>
<gene>
    <name evidence="17" type="ORF">ALO47_00441</name>
</gene>
<feature type="binding site" evidence="14">
    <location>
        <position position="151"/>
    </location>
    <ligand>
        <name>substrate</name>
    </ligand>
</feature>
<evidence type="ECO:0000313" key="18">
    <source>
        <dbReference type="Proteomes" id="UP000050554"/>
    </source>
</evidence>
<keyword evidence="4 17" id="KW-0223">Dioxygenase</keyword>
<dbReference type="PANTHER" id="PTHR16557">
    <property type="entry name" value="ALKYLATED DNA REPAIR PROTEIN ALKB-RELATED"/>
    <property type="match status" value="1"/>
</dbReference>
<reference evidence="17 18" key="1">
    <citation type="submission" date="2015-09" db="EMBL/GenBank/DDBJ databases">
        <title>Genome announcement of multiple Pseudomonas syringae strains.</title>
        <authorList>
            <person name="Thakur S."/>
            <person name="Wang P.W."/>
            <person name="Gong Y."/>
            <person name="Weir B.S."/>
            <person name="Guttman D.S."/>
        </authorList>
    </citation>
    <scope>NUCLEOTIDE SEQUENCE [LARGE SCALE GENOMIC DNA]</scope>
    <source>
        <strain evidence="17 18">ICMP3882</strain>
    </source>
</reference>
<dbReference type="NCBIfam" id="NF011930">
    <property type="entry name" value="PRK15401.1"/>
    <property type="match status" value="1"/>
</dbReference>
<dbReference type="InterPro" id="IPR005123">
    <property type="entry name" value="Oxoglu/Fe-dep_dioxygenase_dom"/>
</dbReference>
<feature type="binding site" evidence="15">
    <location>
        <position position="203"/>
    </location>
    <ligand>
        <name>Fe cation</name>
        <dbReference type="ChEBI" id="CHEBI:24875"/>
        <note>catalytic</note>
    </ligand>
</feature>
<evidence type="ECO:0000256" key="15">
    <source>
        <dbReference type="PIRSR" id="PIRSR604574-2"/>
    </source>
</evidence>
<organism evidence="17 18">
    <name type="scientific">Pseudomonas syringae pv. ribicola</name>
    <dbReference type="NCBI Taxonomy" id="55398"/>
    <lineage>
        <taxon>Bacteria</taxon>
        <taxon>Pseudomonadati</taxon>
        <taxon>Pseudomonadota</taxon>
        <taxon>Gammaproteobacteria</taxon>
        <taxon>Pseudomonadales</taxon>
        <taxon>Pseudomonadaceae</taxon>
        <taxon>Pseudomonas</taxon>
    </lineage>
</organism>
<dbReference type="Gene3D" id="2.60.120.590">
    <property type="entry name" value="Alpha-ketoglutarate-dependent dioxygenase AlkB-like"/>
    <property type="match status" value="1"/>
</dbReference>
<dbReference type="SUPFAM" id="SSF51197">
    <property type="entry name" value="Clavaminate synthase-like"/>
    <property type="match status" value="1"/>
</dbReference>
<dbReference type="GO" id="GO:0035515">
    <property type="term" value="F:oxidative RNA demethylase activity"/>
    <property type="evidence" value="ECO:0007669"/>
    <property type="project" value="TreeGrafter"/>
</dbReference>
<dbReference type="Proteomes" id="UP000050554">
    <property type="component" value="Unassembled WGS sequence"/>
</dbReference>
<dbReference type="GO" id="GO:0008198">
    <property type="term" value="F:ferrous iron binding"/>
    <property type="evidence" value="ECO:0007669"/>
    <property type="project" value="TreeGrafter"/>
</dbReference>
<feature type="binding site" evidence="14">
    <location>
        <begin position="136"/>
        <end position="138"/>
    </location>
    <ligand>
        <name>2-oxoglutarate</name>
        <dbReference type="ChEBI" id="CHEBI:16810"/>
    </ligand>
</feature>
<evidence type="ECO:0000256" key="11">
    <source>
        <dbReference type="ARBA" id="ARBA00072243"/>
    </source>
</evidence>
<feature type="domain" description="Fe2OG dioxygenase" evidence="16">
    <location>
        <begin position="129"/>
        <end position="229"/>
    </location>
</feature>
<comment type="cofactor">
    <cofactor evidence="15">
        <name>Fe(2+)</name>
        <dbReference type="ChEBI" id="CHEBI:29033"/>
    </cofactor>
    <text evidence="15">Binds 1 Fe(2+) ion per subunit.</text>
</comment>
<dbReference type="FunFam" id="2.60.120.590:FF:000005">
    <property type="entry name" value="Alpha-ketoglutarate-dependent dioxygenase AlkB"/>
    <property type="match status" value="1"/>
</dbReference>
<name>A0A0P9YVF0_PSESI</name>
<feature type="binding site" evidence="15">
    <location>
        <position position="147"/>
    </location>
    <ligand>
        <name>Fe cation</name>
        <dbReference type="ChEBI" id="CHEBI:24875"/>
        <note>catalytic</note>
    </ligand>
</feature>
<proteinExistence type="inferred from homology"/>
<evidence type="ECO:0000256" key="4">
    <source>
        <dbReference type="ARBA" id="ARBA00022964"/>
    </source>
</evidence>
<comment type="caution">
    <text evidence="17">The sequence shown here is derived from an EMBL/GenBank/DDBJ whole genome shotgun (WGS) entry which is preliminary data.</text>
</comment>
<keyword evidence="7" id="KW-0234">DNA repair</keyword>
<feature type="binding site" evidence="15">
    <location>
        <position position="149"/>
    </location>
    <ligand>
        <name>Fe cation</name>
        <dbReference type="ChEBI" id="CHEBI:24875"/>
        <note>catalytic</note>
    </ligand>
</feature>
<evidence type="ECO:0000256" key="7">
    <source>
        <dbReference type="ARBA" id="ARBA00023204"/>
    </source>
</evidence>
<sequence length="229" mass="25308">MNPIMQRKADLSATFDLFAGEEPQPASTLQIGPQSWLFRGLALPLIERLLPALNETLSDAPFRHMVTPGGHTMSAALSSCGSLGWVTDPHGYRYSHTNPQTGQSWPSMPDIFLELAQDAAQKAGFADFVPDACLINRYVPGAKMSLHQDKDEHDHRWPVVSVSLGIPAIFQFGGLQRSDRPERISLFHGDVVVWGGKDRLRFHGILPVKPAVHPQLGEQRINLTFRKAG</sequence>
<evidence type="ECO:0000256" key="12">
    <source>
        <dbReference type="ARBA" id="ARBA00080712"/>
    </source>
</evidence>
<evidence type="ECO:0000256" key="2">
    <source>
        <dbReference type="ARBA" id="ARBA00022723"/>
    </source>
</evidence>
<protein>
    <recommendedName>
        <fullName evidence="11">Alpha-ketoglutarate-dependent dioxygenase AlkB</fullName>
        <ecNumber evidence="10">1.14.11.33</ecNumber>
    </recommendedName>
    <alternativeName>
        <fullName evidence="12">Alkylated DNA repair protein AlkB</fullName>
    </alternativeName>
    <alternativeName>
        <fullName evidence="13">DNA oxidative demethylase AlkB</fullName>
    </alternativeName>
</protein>
<feature type="binding site" evidence="14">
    <location>
        <begin position="92"/>
        <end position="94"/>
    </location>
    <ligand>
        <name>substrate</name>
    </ligand>
</feature>
<dbReference type="GO" id="GO:0005737">
    <property type="term" value="C:cytoplasm"/>
    <property type="evidence" value="ECO:0007669"/>
    <property type="project" value="TreeGrafter"/>
</dbReference>
<evidence type="ECO:0000256" key="8">
    <source>
        <dbReference type="ARBA" id="ARBA00050106"/>
    </source>
</evidence>
<dbReference type="GO" id="GO:0035516">
    <property type="term" value="F:broad specificity oxidative DNA demethylase activity"/>
    <property type="evidence" value="ECO:0007669"/>
    <property type="project" value="UniProtKB-EC"/>
</dbReference>
<dbReference type="Pfam" id="PF13532">
    <property type="entry name" value="2OG-FeII_Oxy_2"/>
    <property type="match status" value="1"/>
</dbReference>
<dbReference type="InterPro" id="IPR004574">
    <property type="entry name" value="Alkb"/>
</dbReference>
<dbReference type="PATRIC" id="fig|55398.3.peg.543"/>
<feature type="binding site" evidence="14">
    <location>
        <position position="177"/>
    </location>
    <ligand>
        <name>substrate</name>
    </ligand>
</feature>
<evidence type="ECO:0000256" key="5">
    <source>
        <dbReference type="ARBA" id="ARBA00023002"/>
    </source>
</evidence>
<dbReference type="PANTHER" id="PTHR16557:SF2">
    <property type="entry name" value="NUCLEIC ACID DIOXYGENASE ALKBH1"/>
    <property type="match status" value="1"/>
</dbReference>
<dbReference type="PROSITE" id="PS51471">
    <property type="entry name" value="FE2OG_OXY"/>
    <property type="match status" value="1"/>
</dbReference>
<keyword evidence="5" id="KW-0560">Oxidoreductase</keyword>
<comment type="catalytic activity">
    <reaction evidence="8">
        <text>a methylated nucleobase within DNA + 2-oxoglutarate + O2 = a nucleobase within DNA + formaldehyde + succinate + CO2</text>
        <dbReference type="Rhea" id="RHEA:30299"/>
        <dbReference type="Rhea" id="RHEA-COMP:12192"/>
        <dbReference type="Rhea" id="RHEA-COMP:12193"/>
        <dbReference type="ChEBI" id="CHEBI:15379"/>
        <dbReference type="ChEBI" id="CHEBI:16526"/>
        <dbReference type="ChEBI" id="CHEBI:16810"/>
        <dbReference type="ChEBI" id="CHEBI:16842"/>
        <dbReference type="ChEBI" id="CHEBI:30031"/>
        <dbReference type="ChEBI" id="CHEBI:32875"/>
        <dbReference type="ChEBI" id="CHEBI:64428"/>
        <dbReference type="EC" id="1.14.11.33"/>
    </reaction>
</comment>
<evidence type="ECO:0000259" key="16">
    <source>
        <dbReference type="PROSITE" id="PS51471"/>
    </source>
</evidence>
<dbReference type="EC" id="1.14.11.33" evidence="10"/>
<evidence type="ECO:0000256" key="14">
    <source>
        <dbReference type="PIRSR" id="PIRSR604574-1"/>
    </source>
</evidence>